<dbReference type="Proteomes" id="UP000818603">
    <property type="component" value="Unassembled WGS sequence"/>
</dbReference>
<dbReference type="Gene3D" id="3.30.230.10">
    <property type="match status" value="1"/>
</dbReference>
<keyword evidence="4" id="KW-0418">Kinase</keyword>
<accession>A0ABX0HIJ4</accession>
<dbReference type="PIRSF" id="PIRSF000530">
    <property type="entry name" value="Galactokinase"/>
    <property type="match status" value="1"/>
</dbReference>
<dbReference type="EMBL" id="VCJR02000001">
    <property type="protein sequence ID" value="NHK27921.1"/>
    <property type="molecule type" value="Genomic_DNA"/>
</dbReference>
<evidence type="ECO:0000259" key="9">
    <source>
        <dbReference type="Pfam" id="PF08544"/>
    </source>
</evidence>
<evidence type="ECO:0000256" key="3">
    <source>
        <dbReference type="ARBA" id="ARBA00022741"/>
    </source>
</evidence>
<dbReference type="PROSITE" id="PS00627">
    <property type="entry name" value="GHMP_KINASES_ATP"/>
    <property type="match status" value="1"/>
</dbReference>
<proteinExistence type="inferred from homology"/>
<gene>
    <name evidence="11" type="primary">galK</name>
    <name evidence="11" type="ORF">FF098_008405</name>
</gene>
<evidence type="ECO:0000259" key="10">
    <source>
        <dbReference type="Pfam" id="PF10509"/>
    </source>
</evidence>
<dbReference type="PRINTS" id="PR00473">
    <property type="entry name" value="GALCTOKINASE"/>
</dbReference>
<keyword evidence="3" id="KW-0547">Nucleotide-binding</keyword>
<dbReference type="InterPro" id="IPR019741">
    <property type="entry name" value="Galactokinase_CS"/>
</dbReference>
<keyword evidence="6" id="KW-0119">Carbohydrate metabolism</keyword>
<dbReference type="PANTHER" id="PTHR10457:SF7">
    <property type="entry name" value="GALACTOKINASE-RELATED"/>
    <property type="match status" value="1"/>
</dbReference>
<evidence type="ECO:0000259" key="8">
    <source>
        <dbReference type="Pfam" id="PF00288"/>
    </source>
</evidence>
<dbReference type="InterPro" id="IPR020568">
    <property type="entry name" value="Ribosomal_Su5_D2-typ_SF"/>
</dbReference>
<sequence length="409" mass="44893">MRRGTLISPRRSILLLRSTDKTKYLASVEQSTGMFTVDNMPEQAAASLKDIQGKICRQMSIFEETFGYAPKTVQTVPGRVNIIGEHTDYNGGAVLPALVDRSMTVSLAPTDGDTLRIYSPGFDEMKERPVVFARDGHWSDYAAAAFAFLSDKSLFRGGADITLESDIPAGTGLSSSAALLVACLKAARAIGVFDEDDKTIALWAQKIENDYLGVPCGIMDQMAVALAEPGTALFLNTLTLETEKVTLPEGHVMAVAHSGVQRRLDEGRYAVRRAECEEGKNLLDEPNPCLMDDATFERALKLDEPINRRMRHQCTEHKRVLAAVDAILKGDVGELGRLMDESHISMRDDFEITHPVLDEMVIRARHHGALGSRMTGGGFGGCFVSLLPEDKLASWQEAMKDEFPQITMI</sequence>
<feature type="domain" description="GHMP kinase N-terminal" evidence="8">
    <location>
        <begin position="141"/>
        <end position="226"/>
    </location>
</feature>
<evidence type="ECO:0000256" key="7">
    <source>
        <dbReference type="NCBIfam" id="TIGR00131"/>
    </source>
</evidence>
<dbReference type="Pfam" id="PF00288">
    <property type="entry name" value="GHMP_kinases_N"/>
    <property type="match status" value="1"/>
</dbReference>
<feature type="domain" description="GHMP kinase C-terminal" evidence="9">
    <location>
        <begin position="324"/>
        <end position="404"/>
    </location>
</feature>
<reference evidence="11 12" key="1">
    <citation type="submission" date="2020-02" db="EMBL/GenBank/DDBJ databases">
        <title>Genome sequence of Parvularcula flava strain NH6-79.</title>
        <authorList>
            <person name="Abdul Karim M.H."/>
            <person name="Lam M.Q."/>
            <person name="Chen S.J."/>
            <person name="Yahya A."/>
            <person name="Shahir S."/>
            <person name="Shamsir M.S."/>
            <person name="Chong C.S."/>
        </authorList>
    </citation>
    <scope>NUCLEOTIDE SEQUENCE [LARGE SCALE GENOMIC DNA]</scope>
    <source>
        <strain evidence="11 12">NH6-79</strain>
    </source>
</reference>
<dbReference type="NCBIfam" id="TIGR00131">
    <property type="entry name" value="gal_kin"/>
    <property type="match status" value="1"/>
</dbReference>
<dbReference type="InterPro" id="IPR000705">
    <property type="entry name" value="Galactokinase"/>
</dbReference>
<evidence type="ECO:0000256" key="5">
    <source>
        <dbReference type="ARBA" id="ARBA00022840"/>
    </source>
</evidence>
<dbReference type="Pfam" id="PF10509">
    <property type="entry name" value="GalKase_gal_bdg"/>
    <property type="match status" value="1"/>
</dbReference>
<evidence type="ECO:0000313" key="12">
    <source>
        <dbReference type="Proteomes" id="UP000818603"/>
    </source>
</evidence>
<keyword evidence="2 11" id="KW-0808">Transferase</keyword>
<dbReference type="PANTHER" id="PTHR10457">
    <property type="entry name" value="MEVALONATE KINASE/GALACTOKINASE"/>
    <property type="match status" value="1"/>
</dbReference>
<evidence type="ECO:0000256" key="1">
    <source>
        <dbReference type="ARBA" id="ARBA00006566"/>
    </source>
</evidence>
<dbReference type="SUPFAM" id="SSF55060">
    <property type="entry name" value="GHMP Kinase, C-terminal domain"/>
    <property type="match status" value="1"/>
</dbReference>
<dbReference type="GO" id="GO:0004335">
    <property type="term" value="F:galactokinase activity"/>
    <property type="evidence" value="ECO:0007669"/>
    <property type="project" value="UniProtKB-EC"/>
</dbReference>
<keyword evidence="5" id="KW-0067">ATP-binding</keyword>
<comment type="caution">
    <text evidence="11">The sequence shown here is derived from an EMBL/GenBank/DDBJ whole genome shotgun (WGS) entry which is preliminary data.</text>
</comment>
<dbReference type="InterPro" id="IPR036554">
    <property type="entry name" value="GHMP_kinase_C_sf"/>
</dbReference>
<dbReference type="InterPro" id="IPR019539">
    <property type="entry name" value="GalKase_N"/>
</dbReference>
<dbReference type="InterPro" id="IPR006203">
    <property type="entry name" value="GHMP_knse_ATP-bd_CS"/>
</dbReference>
<dbReference type="EC" id="2.7.1.6" evidence="7"/>
<dbReference type="Gene3D" id="3.30.70.890">
    <property type="entry name" value="GHMP kinase, C-terminal domain"/>
    <property type="match status" value="1"/>
</dbReference>
<dbReference type="SUPFAM" id="SSF54211">
    <property type="entry name" value="Ribosomal protein S5 domain 2-like"/>
    <property type="match status" value="1"/>
</dbReference>
<keyword evidence="6" id="KW-0299">Galactose metabolism</keyword>
<dbReference type="RefSeq" id="WP_155139259.1">
    <property type="nucleotide sequence ID" value="NZ_BMGZ01000001.1"/>
</dbReference>
<evidence type="ECO:0000256" key="6">
    <source>
        <dbReference type="ARBA" id="ARBA00023144"/>
    </source>
</evidence>
<feature type="domain" description="Galactokinase N-terminal" evidence="10">
    <location>
        <begin position="62"/>
        <end position="109"/>
    </location>
</feature>
<evidence type="ECO:0000256" key="4">
    <source>
        <dbReference type="ARBA" id="ARBA00022777"/>
    </source>
</evidence>
<dbReference type="InterPro" id="IPR006204">
    <property type="entry name" value="GHMP_kinase_N_dom"/>
</dbReference>
<comment type="similarity">
    <text evidence="1">Belongs to the GHMP kinase family. GalK subfamily.</text>
</comment>
<dbReference type="PROSITE" id="PS00106">
    <property type="entry name" value="GALACTOKINASE"/>
    <property type="match status" value="1"/>
</dbReference>
<dbReference type="PRINTS" id="PR00959">
    <property type="entry name" value="MEVGALKINASE"/>
</dbReference>
<dbReference type="Pfam" id="PF08544">
    <property type="entry name" value="GHMP_kinases_C"/>
    <property type="match status" value="1"/>
</dbReference>
<name>A0ABX0HIJ4_9PROT</name>
<organism evidence="11 12">
    <name type="scientific">Aquisalinus luteolus</name>
    <dbReference type="NCBI Taxonomy" id="1566827"/>
    <lineage>
        <taxon>Bacteria</taxon>
        <taxon>Pseudomonadati</taxon>
        <taxon>Pseudomonadota</taxon>
        <taxon>Alphaproteobacteria</taxon>
        <taxon>Parvularculales</taxon>
        <taxon>Parvularculaceae</taxon>
        <taxon>Aquisalinus</taxon>
    </lineage>
</organism>
<keyword evidence="12" id="KW-1185">Reference proteome</keyword>
<dbReference type="InterPro" id="IPR013750">
    <property type="entry name" value="GHMP_kinase_C_dom"/>
</dbReference>
<dbReference type="InterPro" id="IPR006206">
    <property type="entry name" value="Mevalonate/galactokinase"/>
</dbReference>
<evidence type="ECO:0000256" key="2">
    <source>
        <dbReference type="ARBA" id="ARBA00022679"/>
    </source>
</evidence>
<evidence type="ECO:0000313" key="11">
    <source>
        <dbReference type="EMBL" id="NHK27921.1"/>
    </source>
</evidence>
<dbReference type="InterPro" id="IPR014721">
    <property type="entry name" value="Ribsml_uS5_D2-typ_fold_subgr"/>
</dbReference>
<protein>
    <recommendedName>
        <fullName evidence="7">Galactokinase</fullName>
        <ecNumber evidence="7">2.7.1.6</ecNumber>
    </recommendedName>
</protein>